<evidence type="ECO:0000313" key="5">
    <source>
        <dbReference type="EMBL" id="PVE42230.1"/>
    </source>
</evidence>
<dbReference type="Gene3D" id="2.40.50.100">
    <property type="match status" value="1"/>
</dbReference>
<dbReference type="Proteomes" id="UP000037507">
    <property type="component" value="Unassembled WGS sequence"/>
</dbReference>
<gene>
    <name evidence="5" type="ORF">H663_013205</name>
</gene>
<dbReference type="Gene3D" id="1.10.287.470">
    <property type="entry name" value="Helix hairpin bin"/>
    <property type="match status" value="1"/>
</dbReference>
<dbReference type="Pfam" id="PF25954">
    <property type="entry name" value="Beta-barrel_RND_2"/>
    <property type="match status" value="1"/>
</dbReference>
<name>A0A2T7UBZ4_9BURK</name>
<organism evidence="5 6">
    <name type="scientific">Limnohabitans planktonicus II-D5</name>
    <dbReference type="NCBI Taxonomy" id="1293045"/>
    <lineage>
        <taxon>Bacteria</taxon>
        <taxon>Pseudomonadati</taxon>
        <taxon>Pseudomonadota</taxon>
        <taxon>Betaproteobacteria</taxon>
        <taxon>Burkholderiales</taxon>
        <taxon>Comamonadaceae</taxon>
        <taxon>Limnohabitans</taxon>
    </lineage>
</organism>
<dbReference type="EMBL" id="LFYT02000017">
    <property type="protein sequence ID" value="PVE42230.1"/>
    <property type="molecule type" value="Genomic_DNA"/>
</dbReference>
<protein>
    <submittedName>
        <fullName evidence="5">Uncharacterized protein</fullName>
    </submittedName>
</protein>
<accession>A0A2T7UBZ4</accession>
<dbReference type="InterPro" id="IPR058647">
    <property type="entry name" value="BSH_CzcB-like"/>
</dbReference>
<feature type="signal peptide" evidence="2">
    <location>
        <begin position="1"/>
        <end position="38"/>
    </location>
</feature>
<dbReference type="Pfam" id="PF25973">
    <property type="entry name" value="BSH_CzcB"/>
    <property type="match status" value="1"/>
</dbReference>
<evidence type="ECO:0000259" key="3">
    <source>
        <dbReference type="Pfam" id="PF25954"/>
    </source>
</evidence>
<dbReference type="RefSeq" id="WP_053173357.1">
    <property type="nucleotide sequence ID" value="NZ_LFYT02000017.1"/>
</dbReference>
<keyword evidence="2" id="KW-0732">Signal</keyword>
<dbReference type="SUPFAM" id="SSF111369">
    <property type="entry name" value="HlyD-like secretion proteins"/>
    <property type="match status" value="1"/>
</dbReference>
<dbReference type="PANTHER" id="PTHR30469">
    <property type="entry name" value="MULTIDRUG RESISTANCE PROTEIN MDTA"/>
    <property type="match status" value="1"/>
</dbReference>
<dbReference type="PANTHER" id="PTHR30469:SF15">
    <property type="entry name" value="HLYD FAMILY OF SECRETION PROTEINS"/>
    <property type="match status" value="1"/>
</dbReference>
<dbReference type="InterPro" id="IPR058792">
    <property type="entry name" value="Beta-barrel_RND_2"/>
</dbReference>
<dbReference type="Gene3D" id="2.40.30.170">
    <property type="match status" value="1"/>
</dbReference>
<dbReference type="GO" id="GO:0015562">
    <property type="term" value="F:efflux transmembrane transporter activity"/>
    <property type="evidence" value="ECO:0007669"/>
    <property type="project" value="TreeGrafter"/>
</dbReference>
<feature type="chain" id="PRO_5015396243" evidence="2">
    <location>
        <begin position="39"/>
        <end position="302"/>
    </location>
</feature>
<comment type="similarity">
    <text evidence="1">Belongs to the membrane fusion protein (MFP) (TC 8.A.1) family.</text>
</comment>
<sequence>MTHPHTTPCQKTAPMTLFMRGSRVALLAAWGLAGLTQAQTPAPGAAAARLTSPPPSAVPANRLPDATASWGVGNRNRNITDELECLLEPNMAASLGTQVPGIIAEVLVDRGDVVAAGQVVARLQAGAEQASVELKRAQTDYGQRRVKRNEELVAQQLLSESERDEVETQTRLAAIELKQQEAVLAQRVIRAPFSGVVVERMLNPGDRVYEEKILRIAQIDPLRVEVVVPARWMDKVHKGLRAEVNLAPHHNGKYAARVAVVDRVVDAATATVGVRLLLPNPRSAIPAGLRCHVRFLSGDLRD</sequence>
<dbReference type="GO" id="GO:1990281">
    <property type="term" value="C:efflux pump complex"/>
    <property type="evidence" value="ECO:0007669"/>
    <property type="project" value="TreeGrafter"/>
</dbReference>
<dbReference type="InterPro" id="IPR006143">
    <property type="entry name" value="RND_pump_MFP"/>
</dbReference>
<proteinExistence type="inferred from homology"/>
<keyword evidence="6" id="KW-1185">Reference proteome</keyword>
<evidence type="ECO:0000256" key="1">
    <source>
        <dbReference type="ARBA" id="ARBA00009477"/>
    </source>
</evidence>
<dbReference type="NCBIfam" id="TIGR01730">
    <property type="entry name" value="RND_mfp"/>
    <property type="match status" value="1"/>
</dbReference>
<evidence type="ECO:0000256" key="2">
    <source>
        <dbReference type="SAM" id="SignalP"/>
    </source>
</evidence>
<feature type="domain" description="CzcB-like barrel-sandwich hybrid" evidence="4">
    <location>
        <begin position="97"/>
        <end position="216"/>
    </location>
</feature>
<reference evidence="5" key="1">
    <citation type="submission" date="2017-04" db="EMBL/GenBank/DDBJ databases">
        <title>Unexpected and diverse lifestyles within the genus Limnohabitans.</title>
        <authorList>
            <person name="Kasalicky V."/>
            <person name="Mehrshad M."/>
            <person name="Andrei S.-A."/>
            <person name="Salcher M."/>
            <person name="Kratochvilova H."/>
            <person name="Simek K."/>
            <person name="Ghai R."/>
        </authorList>
    </citation>
    <scope>NUCLEOTIDE SEQUENCE [LARGE SCALE GENOMIC DNA]</scope>
    <source>
        <strain evidence="5">II-D5</strain>
    </source>
</reference>
<comment type="caution">
    <text evidence="5">The sequence shown here is derived from an EMBL/GenBank/DDBJ whole genome shotgun (WGS) entry which is preliminary data.</text>
</comment>
<feature type="domain" description="CusB-like beta-barrel" evidence="3">
    <location>
        <begin position="224"/>
        <end position="295"/>
    </location>
</feature>
<evidence type="ECO:0000259" key="4">
    <source>
        <dbReference type="Pfam" id="PF25973"/>
    </source>
</evidence>
<evidence type="ECO:0000313" key="6">
    <source>
        <dbReference type="Proteomes" id="UP000037507"/>
    </source>
</evidence>
<dbReference type="AlphaFoldDB" id="A0A2T7UBZ4"/>
<dbReference type="STRING" id="1293045.H663_12195"/>
<dbReference type="OrthoDB" id="9768185at2"/>